<reference evidence="4" key="1">
    <citation type="submission" date="2022-07" db="EMBL/GenBank/DDBJ databases">
        <title>Genome analysis of Parmales, a sister group of diatoms, reveals the evolutionary specialization of diatoms from phago-mixotrophs to photoautotrophs.</title>
        <authorList>
            <person name="Ban H."/>
            <person name="Sato S."/>
            <person name="Yoshikawa S."/>
            <person name="Kazumasa Y."/>
            <person name="Nakamura Y."/>
            <person name="Ichinomiya M."/>
            <person name="Saitoh K."/>
            <person name="Sato N."/>
            <person name="Blanc-Mathieu R."/>
            <person name="Endo H."/>
            <person name="Kuwata A."/>
            <person name="Ogata H."/>
        </authorList>
    </citation>
    <scope>NUCLEOTIDE SEQUENCE</scope>
</reference>
<dbReference type="EMBL" id="BRXZ01002204">
    <property type="protein sequence ID" value="GMH56924.1"/>
    <property type="molecule type" value="Genomic_DNA"/>
</dbReference>
<evidence type="ECO:0000259" key="3">
    <source>
        <dbReference type="PROSITE" id="PS50118"/>
    </source>
</evidence>
<proteinExistence type="predicted"/>
<feature type="DNA-binding region" description="HMG box" evidence="1">
    <location>
        <begin position="78"/>
        <end position="130"/>
    </location>
</feature>
<dbReference type="SUPFAM" id="SSF47095">
    <property type="entry name" value="HMG-box"/>
    <property type="match status" value="1"/>
</dbReference>
<sequence length="130" mass="14353">MHLFPAKSAKISYAFQHINFTSLTKRMTQAKNSPKKTAAKKPAAPKAAKKTAAKKSPAKKTAKKTAKKSAKKDGEEKKKRPASAYNMFCKEWNPKLKDKTPDFAERSRAIGKKWGALTDAQKASYKPAAN</sequence>
<protein>
    <recommendedName>
        <fullName evidence="3">HMG box domain-containing protein</fullName>
    </recommendedName>
</protein>
<evidence type="ECO:0000313" key="4">
    <source>
        <dbReference type="EMBL" id="GMH56924.1"/>
    </source>
</evidence>
<feature type="compositionally biased region" description="Basic residues" evidence="2">
    <location>
        <begin position="47"/>
        <end position="70"/>
    </location>
</feature>
<feature type="domain" description="HMG box" evidence="3">
    <location>
        <begin position="78"/>
        <end position="130"/>
    </location>
</feature>
<dbReference type="OrthoDB" id="1919336at2759"/>
<dbReference type="Proteomes" id="UP001165082">
    <property type="component" value="Unassembled WGS sequence"/>
</dbReference>
<dbReference type="AlphaFoldDB" id="A0A9W6ZLS0"/>
<organism evidence="4 5">
    <name type="scientific">Triparma retinervis</name>
    <dbReference type="NCBI Taxonomy" id="2557542"/>
    <lineage>
        <taxon>Eukaryota</taxon>
        <taxon>Sar</taxon>
        <taxon>Stramenopiles</taxon>
        <taxon>Ochrophyta</taxon>
        <taxon>Bolidophyceae</taxon>
        <taxon>Parmales</taxon>
        <taxon>Triparmaceae</taxon>
        <taxon>Triparma</taxon>
    </lineage>
</organism>
<comment type="caution">
    <text evidence="4">The sequence shown here is derived from an EMBL/GenBank/DDBJ whole genome shotgun (WGS) entry which is preliminary data.</text>
</comment>
<evidence type="ECO:0000256" key="2">
    <source>
        <dbReference type="SAM" id="MobiDB-lite"/>
    </source>
</evidence>
<dbReference type="GO" id="GO:0005634">
    <property type="term" value="C:nucleus"/>
    <property type="evidence" value="ECO:0007669"/>
    <property type="project" value="UniProtKB-UniRule"/>
</dbReference>
<keyword evidence="1" id="KW-0238">DNA-binding</keyword>
<dbReference type="Pfam" id="PF09011">
    <property type="entry name" value="HMG_box_2"/>
    <property type="match status" value="1"/>
</dbReference>
<dbReference type="InterPro" id="IPR009071">
    <property type="entry name" value="HMG_box_dom"/>
</dbReference>
<dbReference type="GO" id="GO:0003677">
    <property type="term" value="F:DNA binding"/>
    <property type="evidence" value="ECO:0007669"/>
    <property type="project" value="UniProtKB-UniRule"/>
</dbReference>
<feature type="region of interest" description="Disordered" evidence="2">
    <location>
        <begin position="26"/>
        <end position="86"/>
    </location>
</feature>
<dbReference type="Gene3D" id="1.10.30.10">
    <property type="entry name" value="High mobility group box domain"/>
    <property type="match status" value="1"/>
</dbReference>
<accession>A0A9W6ZLS0</accession>
<keyword evidence="5" id="KW-1185">Reference proteome</keyword>
<keyword evidence="1" id="KW-0539">Nucleus</keyword>
<name>A0A9W6ZLS0_9STRA</name>
<evidence type="ECO:0000313" key="5">
    <source>
        <dbReference type="Proteomes" id="UP001165082"/>
    </source>
</evidence>
<gene>
    <name evidence="4" type="ORF">TrRE_jg2551</name>
</gene>
<dbReference type="CDD" id="cd00084">
    <property type="entry name" value="HMG-box_SF"/>
    <property type="match status" value="1"/>
</dbReference>
<dbReference type="InterPro" id="IPR036910">
    <property type="entry name" value="HMG_box_dom_sf"/>
</dbReference>
<evidence type="ECO:0000256" key="1">
    <source>
        <dbReference type="PROSITE-ProRule" id="PRU00267"/>
    </source>
</evidence>
<feature type="region of interest" description="Disordered" evidence="2">
    <location>
        <begin position="111"/>
        <end position="130"/>
    </location>
</feature>
<dbReference type="PROSITE" id="PS50118">
    <property type="entry name" value="HMG_BOX_2"/>
    <property type="match status" value="1"/>
</dbReference>